<name>A0A382NXG4_9ZZZZ</name>
<sequence length="27" mass="3018">RRSLQTMRCLSNGQITLILMQGGLRGN</sequence>
<reference evidence="1" key="1">
    <citation type="submission" date="2018-05" db="EMBL/GenBank/DDBJ databases">
        <authorList>
            <person name="Lanie J.A."/>
            <person name="Ng W.-L."/>
            <person name="Kazmierczak K.M."/>
            <person name="Andrzejewski T.M."/>
            <person name="Davidsen T.M."/>
            <person name="Wayne K.J."/>
            <person name="Tettelin H."/>
            <person name="Glass J.I."/>
            <person name="Rusch D."/>
            <person name="Podicherti R."/>
            <person name="Tsui H.-C.T."/>
            <person name="Winkler M.E."/>
        </authorList>
    </citation>
    <scope>NUCLEOTIDE SEQUENCE</scope>
</reference>
<accession>A0A382NXG4</accession>
<feature type="non-terminal residue" evidence="1">
    <location>
        <position position="1"/>
    </location>
</feature>
<organism evidence="1">
    <name type="scientific">marine metagenome</name>
    <dbReference type="NCBI Taxonomy" id="408172"/>
    <lineage>
        <taxon>unclassified sequences</taxon>
        <taxon>metagenomes</taxon>
        <taxon>ecological metagenomes</taxon>
    </lineage>
</organism>
<feature type="non-terminal residue" evidence="1">
    <location>
        <position position="27"/>
    </location>
</feature>
<evidence type="ECO:0000313" key="1">
    <source>
        <dbReference type="EMBL" id="SVC64402.1"/>
    </source>
</evidence>
<protein>
    <submittedName>
        <fullName evidence="1">Uncharacterized protein</fullName>
    </submittedName>
</protein>
<dbReference type="AlphaFoldDB" id="A0A382NXG4"/>
<dbReference type="EMBL" id="UINC01102630">
    <property type="protein sequence ID" value="SVC64402.1"/>
    <property type="molecule type" value="Genomic_DNA"/>
</dbReference>
<gene>
    <name evidence="1" type="ORF">METZ01_LOCUS317256</name>
</gene>
<proteinExistence type="predicted"/>